<dbReference type="Proteomes" id="UP000507962">
    <property type="component" value="Unassembled WGS sequence"/>
</dbReference>
<dbReference type="Gene3D" id="1.10.530.10">
    <property type="match status" value="1"/>
</dbReference>
<dbReference type="Pfam" id="PF01464">
    <property type="entry name" value="SLT"/>
    <property type="match status" value="1"/>
</dbReference>
<name>A0A4U8YRE8_9BACT</name>
<evidence type="ECO:0000313" key="2">
    <source>
        <dbReference type="EMBL" id="VFQ43843.1"/>
    </source>
</evidence>
<dbReference type="InterPro" id="IPR023346">
    <property type="entry name" value="Lysozyme-like_dom_sf"/>
</dbReference>
<reference evidence="2 3" key="1">
    <citation type="submission" date="2019-03" db="EMBL/GenBank/DDBJ databases">
        <authorList>
            <person name="Nijsse B."/>
        </authorList>
    </citation>
    <scope>NUCLEOTIDE SEQUENCE [LARGE SCALE GENOMIC DNA]</scope>
    <source>
        <strain evidence="2">Desulfoluna butyratoxydans MSL71</strain>
    </source>
</reference>
<evidence type="ECO:0000313" key="3">
    <source>
        <dbReference type="Proteomes" id="UP000507962"/>
    </source>
</evidence>
<protein>
    <submittedName>
        <fullName evidence="2">Transglycosylase slt domain 1</fullName>
    </submittedName>
</protein>
<dbReference type="AlphaFoldDB" id="A0A4U8YRE8"/>
<accession>A0A4U8YRE8</accession>
<keyword evidence="3" id="KW-1185">Reference proteome</keyword>
<feature type="domain" description="Transglycosylase SLT" evidence="1">
    <location>
        <begin position="13"/>
        <end position="140"/>
    </location>
</feature>
<evidence type="ECO:0000259" key="1">
    <source>
        <dbReference type="Pfam" id="PF01464"/>
    </source>
</evidence>
<sequence>MTTNLIEKITIFARKHSLPPEIVYGVCVQESRLIPIAARFEPGYRWLYKVEEVCPPLCSKATEKNLQMTSFGLMQVMGAVYREYGYKGWLTALFNDTESQLEYGCRHLARKVKKYGLNEGILAYNAGSPRKNASGRYVNEDYLKNILRHSLSFKN</sequence>
<dbReference type="InterPro" id="IPR008258">
    <property type="entry name" value="Transglycosylase_SLT_dom_1"/>
</dbReference>
<dbReference type="CDD" id="cd00254">
    <property type="entry name" value="LT-like"/>
    <property type="match status" value="1"/>
</dbReference>
<dbReference type="EMBL" id="CAADHO010000002">
    <property type="protein sequence ID" value="VFQ43843.1"/>
    <property type="molecule type" value="Genomic_DNA"/>
</dbReference>
<dbReference type="SUPFAM" id="SSF53955">
    <property type="entry name" value="Lysozyme-like"/>
    <property type="match status" value="1"/>
</dbReference>
<gene>
    <name evidence="2" type="ORF">MSL71_14840</name>
</gene>
<proteinExistence type="predicted"/>
<organism evidence="2 3">
    <name type="scientific">Desulfoluna butyratoxydans</name>
    <dbReference type="NCBI Taxonomy" id="231438"/>
    <lineage>
        <taxon>Bacteria</taxon>
        <taxon>Pseudomonadati</taxon>
        <taxon>Thermodesulfobacteriota</taxon>
        <taxon>Desulfobacteria</taxon>
        <taxon>Desulfobacterales</taxon>
        <taxon>Desulfolunaceae</taxon>
        <taxon>Desulfoluna</taxon>
    </lineage>
</organism>